<accession>A0A0U5BQX2</accession>
<dbReference type="KEGG" id="xcu:J159_01182"/>
<feature type="region of interest" description="Disordered" evidence="1">
    <location>
        <begin position="14"/>
        <end position="39"/>
    </location>
</feature>
<gene>
    <name evidence="2" type="ORF">XAC3562_170005</name>
</gene>
<dbReference type="KEGG" id="xcr:J163_01181"/>
<dbReference type="KEGG" id="xcm:J164_01181"/>
<dbReference type="EMBL" id="CCXZ01000079">
    <property type="protein sequence ID" value="CEG15056.1"/>
    <property type="molecule type" value="Genomic_DNA"/>
</dbReference>
<dbReference type="KEGG" id="xcw:J162_01181"/>
<protein>
    <submittedName>
        <fullName evidence="2">Uncharacterized protein</fullName>
    </submittedName>
</protein>
<proteinExistence type="predicted"/>
<dbReference type="KEGG" id="xcn:J169_01181"/>
<dbReference type="Proteomes" id="UP000052230">
    <property type="component" value="Unassembled WGS sequence"/>
</dbReference>
<comment type="caution">
    <text evidence="2">The sequence shown here is derived from an EMBL/GenBank/DDBJ whole genome shotgun (WGS) entry which is preliminary data.</text>
</comment>
<reference evidence="2 3" key="1">
    <citation type="submission" date="2014-09" db="EMBL/GenBank/DDBJ databases">
        <authorList>
            <person name="Regsiter A."/>
        </authorList>
    </citation>
    <scope>NUCLEOTIDE SEQUENCE [LARGE SCALE GENOMIC DNA]</scope>
</reference>
<sequence length="39" mass="4400">MFVVIYDLAGRPLVSAHETDQSSNSAMRKHYDTDDQEAT</sequence>
<dbReference type="KEGG" id="xcf:J172_01176"/>
<evidence type="ECO:0000313" key="3">
    <source>
        <dbReference type="Proteomes" id="UP000052230"/>
    </source>
</evidence>
<keyword evidence="3" id="KW-1185">Reference proteome</keyword>
<evidence type="ECO:0000256" key="1">
    <source>
        <dbReference type="SAM" id="MobiDB-lite"/>
    </source>
</evidence>
<organism evidence="2 3">
    <name type="scientific">Xanthomonas citri pv. citri</name>
    <dbReference type="NCBI Taxonomy" id="611301"/>
    <lineage>
        <taxon>Bacteria</taxon>
        <taxon>Pseudomonadati</taxon>
        <taxon>Pseudomonadota</taxon>
        <taxon>Gammaproteobacteria</taxon>
        <taxon>Lysobacterales</taxon>
        <taxon>Lysobacteraceae</taxon>
        <taxon>Xanthomonas</taxon>
    </lineage>
</organism>
<evidence type="ECO:0000313" key="2">
    <source>
        <dbReference type="EMBL" id="CEG15056.1"/>
    </source>
</evidence>
<dbReference type="AlphaFoldDB" id="A0A0U5BQX2"/>
<name>A0A0U5BQX2_XANCI</name>